<dbReference type="Pfam" id="PF00651">
    <property type="entry name" value="BTB"/>
    <property type="match status" value="1"/>
</dbReference>
<dbReference type="EMBL" id="CAXIEN010000505">
    <property type="protein sequence ID" value="CAL1299508.1"/>
    <property type="molecule type" value="Genomic_DNA"/>
</dbReference>
<dbReference type="FunFam" id="3.30.710.10:FF:000159">
    <property type="entry name" value="Speckle-type POZ protein B"/>
    <property type="match status" value="1"/>
</dbReference>
<dbReference type="AlphaFoldDB" id="A0AAV2BW04"/>
<protein>
    <recommendedName>
        <fullName evidence="1">BTB domain-containing protein</fullName>
    </recommendedName>
</protein>
<evidence type="ECO:0000259" key="1">
    <source>
        <dbReference type="PROSITE" id="PS50097"/>
    </source>
</evidence>
<reference evidence="2 3" key="1">
    <citation type="submission" date="2024-04" db="EMBL/GenBank/DDBJ databases">
        <authorList>
            <person name="Rising A."/>
            <person name="Reimegard J."/>
            <person name="Sonavane S."/>
            <person name="Akerstrom W."/>
            <person name="Nylinder S."/>
            <person name="Hedman E."/>
            <person name="Kallberg Y."/>
        </authorList>
    </citation>
    <scope>NUCLEOTIDE SEQUENCE [LARGE SCALE GENOMIC DNA]</scope>
</reference>
<evidence type="ECO:0000313" key="2">
    <source>
        <dbReference type="EMBL" id="CAL1299508.1"/>
    </source>
</evidence>
<dbReference type="CDD" id="cd18186">
    <property type="entry name" value="BTB_POZ_ZBTB_KLHL-like"/>
    <property type="match status" value="1"/>
</dbReference>
<dbReference type="Gene3D" id="1.25.40.420">
    <property type="match status" value="1"/>
</dbReference>
<dbReference type="PROSITE" id="PS50097">
    <property type="entry name" value="BTB"/>
    <property type="match status" value="1"/>
</dbReference>
<comment type="caution">
    <text evidence="2">The sequence shown here is derived from an EMBL/GenBank/DDBJ whole genome shotgun (WGS) entry which is preliminary data.</text>
</comment>
<dbReference type="InterPro" id="IPR011333">
    <property type="entry name" value="SKP1/BTB/POZ_sf"/>
</dbReference>
<dbReference type="InterPro" id="IPR000210">
    <property type="entry name" value="BTB/POZ_dom"/>
</dbReference>
<dbReference type="Proteomes" id="UP001497382">
    <property type="component" value="Unassembled WGS sequence"/>
</dbReference>
<accession>A0AAV2BW04</accession>
<feature type="domain" description="BTB" evidence="1">
    <location>
        <begin position="44"/>
        <end position="111"/>
    </location>
</feature>
<evidence type="ECO:0000313" key="3">
    <source>
        <dbReference type="Proteomes" id="UP001497382"/>
    </source>
</evidence>
<name>A0AAV2BW04_9ARAC</name>
<gene>
    <name evidence="2" type="ORF">LARSCL_LOCUS21402</name>
</gene>
<dbReference type="Gene3D" id="3.30.710.10">
    <property type="entry name" value="Potassium Channel Kv1.1, Chain A"/>
    <property type="match status" value="1"/>
</dbReference>
<dbReference type="SUPFAM" id="SSF54695">
    <property type="entry name" value="POZ domain"/>
    <property type="match status" value="1"/>
</dbReference>
<keyword evidence="3" id="KW-1185">Reference proteome</keyword>
<dbReference type="SMART" id="SM00225">
    <property type="entry name" value="BTB"/>
    <property type="match status" value="1"/>
</dbReference>
<organism evidence="2 3">
    <name type="scientific">Larinioides sclopetarius</name>
    <dbReference type="NCBI Taxonomy" id="280406"/>
    <lineage>
        <taxon>Eukaryota</taxon>
        <taxon>Metazoa</taxon>
        <taxon>Ecdysozoa</taxon>
        <taxon>Arthropoda</taxon>
        <taxon>Chelicerata</taxon>
        <taxon>Arachnida</taxon>
        <taxon>Araneae</taxon>
        <taxon>Araneomorphae</taxon>
        <taxon>Entelegynae</taxon>
        <taxon>Araneoidea</taxon>
        <taxon>Araneidae</taxon>
        <taxon>Larinioides</taxon>
    </lineage>
</organism>
<proteinExistence type="predicted"/>
<dbReference type="PANTHER" id="PTHR24413">
    <property type="entry name" value="SPECKLE-TYPE POZ PROTEIN"/>
    <property type="match status" value="1"/>
</dbReference>
<sequence length="204" mass="23539">MPLALMKKTNDSPRKNTCKPTEKIYRYPSGFEDIKALYTNKSLTDVQLKTKTKAFPAHKMVLCARSPVFKRMMTNDMKEKNSNCIEIGDMGDDVIQQLLLFLYSDNVENLQWEMATQLYYAADKYEVGRLKEVCSSFLLENLTPTNAGELLLLADTHSDGDLKKLTEDFILEHEKEVFGSKEWDRLMETNSQLAGKTMQLKYKR</sequence>